<dbReference type="SUPFAM" id="SSF103481">
    <property type="entry name" value="Multidrug resistance efflux transporter EmrE"/>
    <property type="match status" value="2"/>
</dbReference>
<dbReference type="Pfam" id="PF00892">
    <property type="entry name" value="EamA"/>
    <property type="match status" value="2"/>
</dbReference>
<feature type="transmembrane region" description="Helical" evidence="8">
    <location>
        <begin position="125"/>
        <end position="145"/>
    </location>
</feature>
<keyword evidence="11" id="KW-1185">Reference proteome</keyword>
<reference evidence="10 11" key="1">
    <citation type="journal article" date="2024" name="Front. Microbiol.">
        <title>Novel thermophilic genera Geochorda gen. nov. and Carboxydochorda gen. nov. from the deep terrestrial subsurface reveal the ecophysiological diversity in the class Limnochordia.</title>
        <authorList>
            <person name="Karnachuk O.V."/>
            <person name="Lukina A.P."/>
            <person name="Avakyan M.R."/>
            <person name="Kadnikov V.V."/>
            <person name="Begmatov S."/>
            <person name="Beletsky A.V."/>
            <person name="Vlasova K.G."/>
            <person name="Novikov A.A."/>
            <person name="Shcherbakova V.A."/>
            <person name="Mardanov A.V."/>
            <person name="Ravin N.V."/>
        </authorList>
    </citation>
    <scope>NUCLEOTIDE SEQUENCE [LARGE SCALE GENOMIC DNA]</scope>
    <source>
        <strain evidence="10 11">L945</strain>
    </source>
</reference>
<accession>A0ABZ1C0R0</accession>
<dbReference type="Gene3D" id="1.10.3730.20">
    <property type="match status" value="1"/>
</dbReference>
<dbReference type="EMBL" id="CP141615">
    <property type="protein sequence ID" value="WRP18684.1"/>
    <property type="molecule type" value="Genomic_DNA"/>
</dbReference>
<feature type="transmembrane region" description="Helical" evidence="8">
    <location>
        <begin position="210"/>
        <end position="231"/>
    </location>
</feature>
<feature type="transmembrane region" description="Helical" evidence="8">
    <location>
        <begin position="151"/>
        <end position="170"/>
    </location>
</feature>
<evidence type="ECO:0000256" key="3">
    <source>
        <dbReference type="ARBA" id="ARBA00022475"/>
    </source>
</evidence>
<dbReference type="InterPro" id="IPR000620">
    <property type="entry name" value="EamA_dom"/>
</dbReference>
<keyword evidence="4 8" id="KW-0812">Transmembrane</keyword>
<evidence type="ECO:0000256" key="5">
    <source>
        <dbReference type="ARBA" id="ARBA00022989"/>
    </source>
</evidence>
<comment type="similarity">
    <text evidence="2">Belongs to the EamA transporter family.</text>
</comment>
<feature type="domain" description="EamA" evidence="9">
    <location>
        <begin position="2"/>
        <end position="140"/>
    </location>
</feature>
<organism evidence="10 11">
    <name type="scientific">Carboxydichorda subterranea</name>
    <dbReference type="NCBI Taxonomy" id="3109565"/>
    <lineage>
        <taxon>Bacteria</taxon>
        <taxon>Bacillati</taxon>
        <taxon>Bacillota</taxon>
        <taxon>Limnochordia</taxon>
        <taxon>Limnochordales</taxon>
        <taxon>Geochordaceae</taxon>
        <taxon>Carboxydichorda</taxon>
    </lineage>
</organism>
<evidence type="ECO:0000313" key="11">
    <source>
        <dbReference type="Proteomes" id="UP001332192"/>
    </source>
</evidence>
<comment type="subcellular location">
    <subcellularLocation>
        <location evidence="1">Cell membrane</location>
        <topology evidence="1">Multi-pass membrane protein</topology>
    </subcellularLocation>
</comment>
<gene>
    <name evidence="10" type="ORF">U7230_06705</name>
</gene>
<dbReference type="InterPro" id="IPR051258">
    <property type="entry name" value="Diverse_Substrate_Transporter"/>
</dbReference>
<protein>
    <submittedName>
        <fullName evidence="10">DMT family transporter</fullName>
    </submittedName>
</protein>
<feature type="domain" description="EamA" evidence="9">
    <location>
        <begin position="153"/>
        <end position="282"/>
    </location>
</feature>
<evidence type="ECO:0000256" key="1">
    <source>
        <dbReference type="ARBA" id="ARBA00004651"/>
    </source>
</evidence>
<evidence type="ECO:0000256" key="8">
    <source>
        <dbReference type="SAM" id="Phobius"/>
    </source>
</evidence>
<dbReference type="PANTHER" id="PTHR42920">
    <property type="entry name" value="OS03G0707200 PROTEIN-RELATED"/>
    <property type="match status" value="1"/>
</dbReference>
<evidence type="ECO:0000256" key="2">
    <source>
        <dbReference type="ARBA" id="ARBA00007362"/>
    </source>
</evidence>
<dbReference type="Proteomes" id="UP001332192">
    <property type="component" value="Chromosome"/>
</dbReference>
<keyword evidence="5 8" id="KW-1133">Transmembrane helix</keyword>
<dbReference type="PANTHER" id="PTHR42920:SF11">
    <property type="entry name" value="INNER MEMBRANE PROTEIN YTFF"/>
    <property type="match status" value="1"/>
</dbReference>
<keyword evidence="3" id="KW-1003">Cell membrane</keyword>
<feature type="transmembrane region" description="Helical" evidence="8">
    <location>
        <begin position="182"/>
        <end position="204"/>
    </location>
</feature>
<evidence type="ECO:0000313" key="10">
    <source>
        <dbReference type="EMBL" id="WRP18684.1"/>
    </source>
</evidence>
<dbReference type="RefSeq" id="WP_324717957.1">
    <property type="nucleotide sequence ID" value="NZ_CP141615.1"/>
</dbReference>
<sequence>MSGVWKALAAAVLFGLSTPLAKGLLGSTSPQVLAGLFYLSSGIGLRLMGLVPRLRPFLRAEAPLRREDQPWLAGAVVFGGILGPLLLLVGLQRTTGSAASLLLNLEGVFTALLAWFVFKENVDRRIALGMALIVAGGTVLSWQGGPEWGELAGPLAVGAACLCWAIDNNLTQKVSAGDPVQIAAIKGLVAGSVNVGIALALGAAPPPPSLVAGAAAVGFACFRVSLMLYVLGLRELGTARTGAYFSFAPFVGAVASLLLWREPVTPSLVAAGALMAAGLWLHLTERHDHWHVHEPLEHVHRHVHDEHHRHEHAPDDPTGEPHTHLHRHELLAHRHAHFPDIHHRHPH</sequence>
<feature type="transmembrane region" description="Helical" evidence="8">
    <location>
        <begin position="33"/>
        <end position="51"/>
    </location>
</feature>
<evidence type="ECO:0000256" key="6">
    <source>
        <dbReference type="ARBA" id="ARBA00023136"/>
    </source>
</evidence>
<feature type="transmembrane region" description="Helical" evidence="8">
    <location>
        <begin position="97"/>
        <end position="118"/>
    </location>
</feature>
<keyword evidence="6 8" id="KW-0472">Membrane</keyword>
<evidence type="ECO:0000256" key="4">
    <source>
        <dbReference type="ARBA" id="ARBA00022692"/>
    </source>
</evidence>
<evidence type="ECO:0000259" key="9">
    <source>
        <dbReference type="Pfam" id="PF00892"/>
    </source>
</evidence>
<feature type="transmembrane region" description="Helical" evidence="8">
    <location>
        <begin position="266"/>
        <end position="283"/>
    </location>
</feature>
<name>A0ABZ1C0R0_9FIRM</name>
<evidence type="ECO:0000256" key="7">
    <source>
        <dbReference type="SAM" id="MobiDB-lite"/>
    </source>
</evidence>
<feature type="transmembrane region" description="Helical" evidence="8">
    <location>
        <begin position="243"/>
        <end position="260"/>
    </location>
</feature>
<feature type="transmembrane region" description="Helical" evidence="8">
    <location>
        <begin position="71"/>
        <end position="91"/>
    </location>
</feature>
<proteinExistence type="inferred from homology"/>
<feature type="region of interest" description="Disordered" evidence="7">
    <location>
        <begin position="302"/>
        <end position="323"/>
    </location>
</feature>
<dbReference type="InterPro" id="IPR037185">
    <property type="entry name" value="EmrE-like"/>
</dbReference>